<evidence type="ECO:0000256" key="2">
    <source>
        <dbReference type="SAM" id="Phobius"/>
    </source>
</evidence>
<gene>
    <name evidence="3" type="ORF">PRSY57_0300700</name>
</gene>
<dbReference type="Proteomes" id="UP000076359">
    <property type="component" value="Unassembled WGS sequence"/>
</dbReference>
<feature type="compositionally biased region" description="Low complexity" evidence="1">
    <location>
        <begin position="499"/>
        <end position="566"/>
    </location>
</feature>
<feature type="region of interest" description="Disordered" evidence="1">
    <location>
        <begin position="168"/>
        <end position="195"/>
    </location>
</feature>
<comment type="caution">
    <text evidence="3">The sequence shown here is derived from an EMBL/GenBank/DDBJ whole genome shotgun (WGS) entry which is preliminary data.</text>
</comment>
<sequence length="828" mass="97798">MVTKNYNISKNVIRQIGIGVNKSICFTFKNINILGKCQKICIKHFLIFNKILLLFILVWIFQYSNEEFTCKGSRSTKQDEEKASLRFYRLLAQSYLFNSRLDGSYNYSNAENERMFMRNYMNDGLFKSQAYNESEKRDNLRNNIYNEQNDFAKEGYSREYDSKYNSAEFGTSRKKNGGRNPFNYQSNNENNKPASFMNEDIYNKNYYNERENIDELNKKLHDDWSKFLNEDYSNEFESNNFNSPHYDTYKSQYDTYKSKYDTYKSPYDTYKSQYDIYKSQYDDRNKYSYPSREANYVPPFMDENINRLNNNYRDGFDDTKKNNINDDKGMNFVRDEFYDEYNNNMNTSPEYLFSQEWDNENTHDGFSSGWNNYNSENSDHKDQIKVETPYIRVVEEIDDESNNKRDNYDMLNKDSSCNRNEKMEYYFQSDKFPVDCKGMYTNSNIVVEEYDTPVDLKETNNNFYSFNEKLNNERPKKYMPEDKEFINEIGHMSSTWSNSSSSHSSSSYSPSSHSSSSHFASSHSSSSHSPSSHFSSSHSPPSQSSSSHSPPSHSPPSHSSSSHSPPSHSPPSHFPSPHSQPSFIPETFQESNVESPEFQLPTFESAPVHISEYELPNFDLLEYDLPHFDPSEFRPEIFDESEFKTEIFDESEFRPEIFDESEFRPEIFDESEFKPSVFDPSEYKNSTFKESKFSTSSHSTRSYENEFNLSSDRRNSESSSRIHVDDENYKRLKDILSNLCSSREKIYDLSKEEKEFLVKMLKLDYEDFNFNSRGNTRNYNDSSPFTNFELKRIHLKIKAFIYKCLLRLLQSYEKTTENHVGSNIYDIF</sequence>
<name>A0A151LTK6_PLARE</name>
<dbReference type="RefSeq" id="XP_012761092.2">
    <property type="nucleotide sequence ID" value="XM_012905638.2"/>
</dbReference>
<accession>A0A151LTK6</accession>
<dbReference type="EMBL" id="LVLA01000004">
    <property type="protein sequence ID" value="KYO02517.1"/>
    <property type="molecule type" value="Genomic_DNA"/>
</dbReference>
<organism evidence="3 4">
    <name type="scientific">Plasmodium reichenowi</name>
    <dbReference type="NCBI Taxonomy" id="5854"/>
    <lineage>
        <taxon>Eukaryota</taxon>
        <taxon>Sar</taxon>
        <taxon>Alveolata</taxon>
        <taxon>Apicomplexa</taxon>
        <taxon>Aconoidasida</taxon>
        <taxon>Haemosporida</taxon>
        <taxon>Plasmodiidae</taxon>
        <taxon>Plasmodium</taxon>
        <taxon>Plasmodium (Laverania)</taxon>
    </lineage>
</organism>
<keyword evidence="2" id="KW-1133">Transmembrane helix</keyword>
<proteinExistence type="predicted"/>
<protein>
    <submittedName>
        <fullName evidence="3">Exported protein (Hyp1)</fullName>
    </submittedName>
</protein>
<dbReference type="VEuPathDB" id="PlasmoDB:PRG01_0304500"/>
<keyword evidence="2" id="KW-0812">Transmembrane</keyword>
<keyword evidence="2" id="KW-0472">Membrane</keyword>
<evidence type="ECO:0000313" key="4">
    <source>
        <dbReference type="Proteomes" id="UP000076359"/>
    </source>
</evidence>
<dbReference type="AlphaFoldDB" id="A0A151LTK6"/>
<evidence type="ECO:0000313" key="3">
    <source>
        <dbReference type="EMBL" id="KYO02517.1"/>
    </source>
</evidence>
<dbReference type="KEGG" id="prei:PRSY57_0300700"/>
<evidence type="ECO:0000256" key="1">
    <source>
        <dbReference type="SAM" id="MobiDB-lite"/>
    </source>
</evidence>
<dbReference type="VEuPathDB" id="PlasmoDB:PRCDC_0300700"/>
<reference evidence="3 4" key="1">
    <citation type="journal article" date="2016" name="Nat. Commun.">
        <title>Genomes of cryptic chimpanzee Plasmodium species reveal key evolutionary events leading to human malaria.</title>
        <authorList>
            <person name="Sundararaman S.A."/>
            <person name="Plenderleith L.J."/>
            <person name="Liu W."/>
            <person name="Loy D.E."/>
            <person name="Learn G.H."/>
            <person name="Li Y."/>
            <person name="Shaw K.S."/>
            <person name="Ayouba A."/>
            <person name="Peeters M."/>
            <person name="Speede S."/>
            <person name="Shaw G.M."/>
            <person name="Bushman F.D."/>
            <person name="Brisson D."/>
            <person name="Rayner J.C."/>
            <person name="Sharp P.M."/>
            <person name="Hahn B.H."/>
        </authorList>
    </citation>
    <scope>NUCLEOTIDE SEQUENCE [LARGE SCALE GENOMIC DNA]</scope>
    <source>
        <strain evidence="3 4">SY57</strain>
    </source>
</reference>
<dbReference type="GeneID" id="24529191"/>
<feature type="compositionally biased region" description="Polar residues" evidence="1">
    <location>
        <begin position="182"/>
        <end position="193"/>
    </location>
</feature>
<feature type="transmembrane region" description="Helical" evidence="2">
    <location>
        <begin position="45"/>
        <end position="64"/>
    </location>
</feature>
<feature type="region of interest" description="Disordered" evidence="1">
    <location>
        <begin position="493"/>
        <end position="591"/>
    </location>
</feature>